<keyword evidence="1" id="KW-0677">Repeat</keyword>
<dbReference type="InterPro" id="IPR027417">
    <property type="entry name" value="P-loop_NTPase"/>
</dbReference>
<dbReference type="PANTHER" id="PTHR10039:SF15">
    <property type="entry name" value="NACHT DOMAIN-CONTAINING PROTEIN"/>
    <property type="match status" value="1"/>
</dbReference>
<dbReference type="InterPro" id="IPR056884">
    <property type="entry name" value="NPHP3-like_N"/>
</dbReference>
<feature type="region of interest" description="Disordered" evidence="2">
    <location>
        <begin position="41"/>
        <end position="77"/>
    </location>
</feature>
<name>A0A8H5CUC3_9AGAR</name>
<comment type="caution">
    <text evidence="4">The sequence shown here is derived from an EMBL/GenBank/DDBJ whole genome shotgun (WGS) entry which is preliminary data.</text>
</comment>
<organism evidence="4 5">
    <name type="scientific">Leucocoprinus leucothites</name>
    <dbReference type="NCBI Taxonomy" id="201217"/>
    <lineage>
        <taxon>Eukaryota</taxon>
        <taxon>Fungi</taxon>
        <taxon>Dikarya</taxon>
        <taxon>Basidiomycota</taxon>
        <taxon>Agaricomycotina</taxon>
        <taxon>Agaricomycetes</taxon>
        <taxon>Agaricomycetidae</taxon>
        <taxon>Agaricales</taxon>
        <taxon>Agaricineae</taxon>
        <taxon>Agaricaceae</taxon>
        <taxon>Leucocoprinus</taxon>
    </lineage>
</organism>
<reference evidence="4 5" key="1">
    <citation type="journal article" date="2020" name="ISME J.">
        <title>Uncovering the hidden diversity of litter-decomposition mechanisms in mushroom-forming fungi.</title>
        <authorList>
            <person name="Floudas D."/>
            <person name="Bentzer J."/>
            <person name="Ahren D."/>
            <person name="Johansson T."/>
            <person name="Persson P."/>
            <person name="Tunlid A."/>
        </authorList>
    </citation>
    <scope>NUCLEOTIDE SEQUENCE [LARGE SCALE GENOMIC DNA]</scope>
    <source>
        <strain evidence="4 5">CBS 146.42</strain>
    </source>
</reference>
<dbReference type="AlphaFoldDB" id="A0A8H5CUC3"/>
<dbReference type="InterPro" id="IPR007111">
    <property type="entry name" value="NACHT_NTPase"/>
</dbReference>
<evidence type="ECO:0000256" key="2">
    <source>
        <dbReference type="SAM" id="MobiDB-lite"/>
    </source>
</evidence>
<evidence type="ECO:0000259" key="3">
    <source>
        <dbReference type="PROSITE" id="PS50837"/>
    </source>
</evidence>
<dbReference type="OrthoDB" id="3038309at2759"/>
<dbReference type="Pfam" id="PF24883">
    <property type="entry name" value="NPHP3_N"/>
    <property type="match status" value="1"/>
</dbReference>
<feature type="domain" description="NACHT" evidence="3">
    <location>
        <begin position="199"/>
        <end position="346"/>
    </location>
</feature>
<dbReference type="PROSITE" id="PS50837">
    <property type="entry name" value="NACHT"/>
    <property type="match status" value="1"/>
</dbReference>
<accession>A0A8H5CUC3</accession>
<gene>
    <name evidence="4" type="ORF">D9756_009925</name>
</gene>
<evidence type="ECO:0000313" key="4">
    <source>
        <dbReference type="EMBL" id="KAF5347236.1"/>
    </source>
</evidence>
<dbReference type="PANTHER" id="PTHR10039">
    <property type="entry name" value="AMELOGENIN"/>
    <property type="match status" value="1"/>
</dbReference>
<evidence type="ECO:0000256" key="1">
    <source>
        <dbReference type="ARBA" id="ARBA00022737"/>
    </source>
</evidence>
<dbReference type="SUPFAM" id="SSF52540">
    <property type="entry name" value="P-loop containing nucleoside triphosphate hydrolases"/>
    <property type="match status" value="1"/>
</dbReference>
<sequence>MTWYALQILILAVIILGVALLGWLWSPSSSLAAASADIQENTVPESSYNDSDRLRPGTKWSSDLHPNEQTPLLRGSAASSVTAVGSSTATTPIAFSSHRRGDHGHNLGSYTSSSSSDSPDRLGAFQNASNFIVNNSVFVKYDQVEAKEAVLRWIAEYTISGAEFDSSARDPPPRCHPGTRLRILEVIMNWIFNRQRKHRLLWLNGPAGVGKSAIVQSIAETASSYEILGATLFFSRINNRNNPNLVFTTIAYQLAVRVPVYRRYLRNNMIRDPRMLEKGMKELFQLLFVDPLEKLQRGMESSWVIMLDGLDECQGDRAQVEIIHLISKFVLQHPESPLIWIISSRPEPHIKDTFNAKEVKPSRWAHFIPVDSNDACRDVELFLSHAFAEIRQKYSYIVAPWPTEEQFLRVANAASGLFVFAVTLAKFIDDPHVGDPITHLNLVLDLSNNPAQDPLEALHKLYARILDNVPSQLLPTTKLLLGFCLVRHEFIGFEDCTFQLSCNVLGLAHHVAWAALSKLHSVVLVPIPHFADASGFSFFHASFGDYLRDEWRSGKYAVDLESVRQQLLGRCFEILKDINYSGVVDHANFEVSLRWPRIDPDSNTRLKGKLVQKAWANCISQLLHGSPTFLEGTIFSTGTLVQAFSELDFSRLVSSYMDLDGDSSPEELLKWILNAELPEALTSAKLIERTSLQFLDLSCIDRQKVSLAFRYQDTQVDIVCSGETAFDLKRYFPTSCHFDDQLLARVGRLQAERLSQLEAGLPDAPLVFVGNRNASKACAIVYTSDSNWKERTLFFLPCRQF</sequence>
<feature type="region of interest" description="Disordered" evidence="2">
    <location>
        <begin position="92"/>
        <end position="119"/>
    </location>
</feature>
<proteinExistence type="predicted"/>
<evidence type="ECO:0000313" key="5">
    <source>
        <dbReference type="Proteomes" id="UP000559027"/>
    </source>
</evidence>
<dbReference type="Gene3D" id="3.40.50.300">
    <property type="entry name" value="P-loop containing nucleotide triphosphate hydrolases"/>
    <property type="match status" value="1"/>
</dbReference>
<dbReference type="Proteomes" id="UP000559027">
    <property type="component" value="Unassembled WGS sequence"/>
</dbReference>
<dbReference type="EMBL" id="JAACJO010000026">
    <property type="protein sequence ID" value="KAF5347236.1"/>
    <property type="molecule type" value="Genomic_DNA"/>
</dbReference>
<keyword evidence="5" id="KW-1185">Reference proteome</keyword>
<protein>
    <recommendedName>
        <fullName evidence="3">NACHT domain-containing protein</fullName>
    </recommendedName>
</protein>